<evidence type="ECO:0000313" key="1">
    <source>
        <dbReference type="EMBL" id="ABQ75806.1"/>
    </source>
</evidence>
<dbReference type="Gene3D" id="3.40.630.100">
    <property type="entry name" value="Poly-gamma-glutamate hydrolase, zinc-binding motif"/>
    <property type="match status" value="1"/>
</dbReference>
<protein>
    <submittedName>
        <fullName evidence="1">Uncharacterized protein</fullName>
    </submittedName>
</protein>
<reference evidence="1" key="1">
    <citation type="journal article" date="2007" name="ISME J.">
        <title>Genomic plasticity in prokaryotes: the case of the square haloarchaeon.</title>
        <authorList>
            <person name="Cuadros-Orellana S."/>
            <person name="Martin-Cuadrado A.B."/>
            <person name="Legault B."/>
            <person name="D'Auria G."/>
            <person name="Zhaxybayeva O."/>
            <person name="Papke R.T."/>
            <person name="Rodriguez-Valera F."/>
        </authorList>
    </citation>
    <scope>NUCLEOTIDE SEQUENCE</scope>
</reference>
<accession>A5YS49</accession>
<organism evidence="1">
    <name type="scientific">uncultured haloarchaeon</name>
    <dbReference type="NCBI Taxonomy" id="160804"/>
    <lineage>
        <taxon>Archaea</taxon>
        <taxon>Methanobacteriati</taxon>
        <taxon>Methanobacteriota</taxon>
        <taxon>Stenosarchaea group</taxon>
        <taxon>Halobacteria</taxon>
        <taxon>Halobacteriales</taxon>
        <taxon>Halobacteriaceae</taxon>
        <taxon>environmental samples</taxon>
    </lineage>
</organism>
<name>A5YS49_9EURY</name>
<dbReference type="InterPro" id="IPR038128">
    <property type="entry name" value="Gamma_PGA_hydro_sf"/>
</dbReference>
<dbReference type="AlphaFoldDB" id="A5YS49"/>
<proteinExistence type="predicted"/>
<dbReference type="EMBL" id="EF583984">
    <property type="protein sequence ID" value="ABQ75806.1"/>
    <property type="molecule type" value="Genomic_DNA"/>
</dbReference>
<sequence length="347" mass="37871">MNSEVELTRRSVILGSVAGITSLSGCLTDAFNEATNSSRNIKSQVFSDVTVEEAPNSWGPLTEMTCIVSPSLESRLGITQAANIRVSRPRSEYDPLMSVAPYTVTLGDFIDEEKHDGQTIWMTQGGMERIHVSTGWLVSVDRVVATSSISNVKSAQQQNECIEQVTGDKSESRPLCIAANGGSYAPNTGSQAIQCASDTSTTAWVRRGYSNPSDSTWMTSSADIHPSSYPQLAKLSEYDHPYDADRLTETAQFELVIEFARQNMDGIKIGGLAQQSQKELLRDAIQETVGSRISVNIDSVGTDPLTLANRLSEDSQHGLYISQSETVLRNHWENVVSGVLAYLHIED</sequence>